<dbReference type="SUPFAM" id="SSF118215">
    <property type="entry name" value="Proton glutamate symport protein"/>
    <property type="match status" value="1"/>
</dbReference>
<keyword evidence="4 7" id="KW-0812">Transmembrane</keyword>
<organism evidence="8 9">
    <name type="scientific">Halotalea alkalilenta</name>
    <dbReference type="NCBI Taxonomy" id="376489"/>
    <lineage>
        <taxon>Bacteria</taxon>
        <taxon>Pseudomonadati</taxon>
        <taxon>Pseudomonadota</taxon>
        <taxon>Gammaproteobacteria</taxon>
        <taxon>Oceanospirillales</taxon>
        <taxon>Halomonadaceae</taxon>
        <taxon>Halotalea</taxon>
    </lineage>
</organism>
<dbReference type="PRINTS" id="PR00173">
    <property type="entry name" value="EDTRNSPORT"/>
</dbReference>
<name>A0A172YCW1_9GAMM</name>
<keyword evidence="3" id="KW-0813">Transport</keyword>
<comment type="subcellular location">
    <subcellularLocation>
        <location evidence="1">Membrane</location>
        <topology evidence="1">Multi-pass membrane protein</topology>
    </subcellularLocation>
</comment>
<feature type="transmembrane region" description="Helical" evidence="7">
    <location>
        <begin position="5"/>
        <end position="20"/>
    </location>
</feature>
<feature type="transmembrane region" description="Helical" evidence="7">
    <location>
        <begin position="259"/>
        <end position="283"/>
    </location>
</feature>
<evidence type="ECO:0000313" key="8">
    <source>
        <dbReference type="EMBL" id="ANF57078.1"/>
    </source>
</evidence>
<dbReference type="Proteomes" id="UP000077875">
    <property type="component" value="Chromosome"/>
</dbReference>
<accession>A0A172YCW1</accession>
<feature type="transmembrane region" description="Helical" evidence="7">
    <location>
        <begin position="232"/>
        <end position="253"/>
    </location>
</feature>
<dbReference type="AlphaFoldDB" id="A0A172YCW1"/>
<evidence type="ECO:0000256" key="3">
    <source>
        <dbReference type="ARBA" id="ARBA00022448"/>
    </source>
</evidence>
<evidence type="ECO:0000256" key="4">
    <source>
        <dbReference type="ARBA" id="ARBA00022692"/>
    </source>
</evidence>
<dbReference type="Pfam" id="PF00375">
    <property type="entry name" value="SDF"/>
    <property type="match status" value="1"/>
</dbReference>
<evidence type="ECO:0000313" key="9">
    <source>
        <dbReference type="Proteomes" id="UP000077875"/>
    </source>
</evidence>
<dbReference type="EMBL" id="CP015243">
    <property type="protein sequence ID" value="ANF57078.1"/>
    <property type="molecule type" value="Genomic_DNA"/>
</dbReference>
<dbReference type="PANTHER" id="PTHR42865">
    <property type="entry name" value="PROTON/GLUTAMATE-ASPARTATE SYMPORTER"/>
    <property type="match status" value="1"/>
</dbReference>
<dbReference type="GO" id="GO:0005886">
    <property type="term" value="C:plasma membrane"/>
    <property type="evidence" value="ECO:0007669"/>
    <property type="project" value="TreeGrafter"/>
</dbReference>
<feature type="transmembrane region" description="Helical" evidence="7">
    <location>
        <begin position="32"/>
        <end position="51"/>
    </location>
</feature>
<evidence type="ECO:0000256" key="2">
    <source>
        <dbReference type="ARBA" id="ARBA00006148"/>
    </source>
</evidence>
<keyword evidence="5 7" id="KW-1133">Transmembrane helix</keyword>
<evidence type="ECO:0000256" key="7">
    <source>
        <dbReference type="SAM" id="Phobius"/>
    </source>
</evidence>
<reference evidence="8 9" key="1">
    <citation type="submission" date="2016-04" db="EMBL/GenBank/DDBJ databases">
        <title>Complete Genome Sequence of Halotalea alkalilenta IHB B 13600.</title>
        <authorList>
            <person name="Swarnkar M.K."/>
            <person name="Sharma A."/>
            <person name="Kaushal K."/>
            <person name="Soni R."/>
            <person name="Rana S."/>
            <person name="Singh A.K."/>
            <person name="Gulati A."/>
        </authorList>
    </citation>
    <scope>NUCLEOTIDE SEQUENCE [LARGE SCALE GENOMIC DNA]</scope>
    <source>
        <strain evidence="8 9">IHB B 13600</strain>
    </source>
</reference>
<dbReference type="InterPro" id="IPR036458">
    <property type="entry name" value="Na:dicarbo_symporter_sf"/>
</dbReference>
<feature type="transmembrane region" description="Helical" evidence="7">
    <location>
        <begin position="104"/>
        <end position="127"/>
    </location>
</feature>
<dbReference type="GO" id="GO:0015293">
    <property type="term" value="F:symporter activity"/>
    <property type="evidence" value="ECO:0007669"/>
    <property type="project" value="InterPro"/>
</dbReference>
<dbReference type="InterPro" id="IPR001991">
    <property type="entry name" value="Na-dicarboxylate_symporter"/>
</dbReference>
<feature type="transmembrane region" description="Helical" evidence="7">
    <location>
        <begin position="71"/>
        <end position="92"/>
    </location>
</feature>
<evidence type="ECO:0000256" key="5">
    <source>
        <dbReference type="ARBA" id="ARBA00022989"/>
    </source>
</evidence>
<feature type="transmembrane region" description="Helical" evidence="7">
    <location>
        <begin position="394"/>
        <end position="414"/>
    </location>
</feature>
<dbReference type="PANTHER" id="PTHR42865:SF5">
    <property type="entry name" value="L-CYSTINE TRANSPORTER TCYP"/>
    <property type="match status" value="1"/>
</dbReference>
<comment type="similarity">
    <text evidence="2">Belongs to the dicarboxylate/amino acid:cation symporter (DAACS) (TC 2.A.23) family.</text>
</comment>
<feature type="transmembrane region" description="Helical" evidence="7">
    <location>
        <begin position="185"/>
        <end position="203"/>
    </location>
</feature>
<proteinExistence type="inferred from homology"/>
<keyword evidence="9" id="KW-1185">Reference proteome</keyword>
<dbReference type="RefSeq" id="WP_064122035.1">
    <property type="nucleotide sequence ID" value="NZ_CP015243.1"/>
</dbReference>
<evidence type="ECO:0000256" key="6">
    <source>
        <dbReference type="ARBA" id="ARBA00023136"/>
    </source>
</evidence>
<evidence type="ECO:0000256" key="1">
    <source>
        <dbReference type="ARBA" id="ARBA00004141"/>
    </source>
</evidence>
<dbReference type="STRING" id="376489.A5892_06035"/>
<gene>
    <name evidence="8" type="ORF">A5892_06035</name>
</gene>
<dbReference type="Gene3D" id="1.10.3860.10">
    <property type="entry name" value="Sodium:dicarboxylate symporter"/>
    <property type="match status" value="1"/>
</dbReference>
<feature type="transmembrane region" description="Helical" evidence="7">
    <location>
        <begin position="370"/>
        <end position="388"/>
    </location>
</feature>
<keyword evidence="6 7" id="KW-0472">Membrane</keyword>
<dbReference type="KEGG" id="haa:A5892_06035"/>
<protein>
    <submittedName>
        <fullName evidence="8">L-cystine transporter tcyP</fullName>
    </submittedName>
</protein>
<sequence length="465" mass="48781">MFLFVLPHLAVFLLAMLGLSKRQRRGASLGRLVLAGLLLGVAFGLALQWLYGFDHPLVNDTLNWVNVVGGGYVRLLQMIVMPLVLVSILGATVKLHDLSALGKIGFSVLAVLMVTVAISAAIGIAMAQLFGLSAQGLAQGARELARGDALVGRADQLGELNLAQMIVGFIPANPFAELTGARPTSIISVVIFSMLLGLAAMLLRREEPEVGAKVVAGIELVSRWVLRLTRMIIRLTPYGVMALMTQVVATSNLHDILQLINFVVASYLGLGLILLVHALLLALGGISPLRFFRKVWPVLTFAFTSRSSAASIPLNIDTQVSRLGVDPAIANFSASFGATIGQNGCAGLYPAMLAVMIAPTVGVDPMTPGFILSLIAVVAISSFGIAGVGGGATFAAIIVLSTLDLPIALAGLLISIEPLIDMGRTAINVNGSMTAGALSSRVLGQTDWQRFNADDEAHPEPGRPA</sequence>
<dbReference type="GO" id="GO:0015184">
    <property type="term" value="F:L-cystine transmembrane transporter activity"/>
    <property type="evidence" value="ECO:0007669"/>
    <property type="project" value="TreeGrafter"/>
</dbReference>